<proteinExistence type="predicted"/>
<feature type="compositionally biased region" description="Basic and acidic residues" evidence="1">
    <location>
        <begin position="18"/>
        <end position="31"/>
    </location>
</feature>
<feature type="region of interest" description="Disordered" evidence="1">
    <location>
        <begin position="1"/>
        <end position="51"/>
    </location>
</feature>
<dbReference type="EMBL" id="OZ035840">
    <property type="protein sequence ID" value="CAL1587709.1"/>
    <property type="molecule type" value="Genomic_DNA"/>
</dbReference>
<feature type="compositionally biased region" description="Basic residues" evidence="1">
    <location>
        <begin position="32"/>
        <end position="41"/>
    </location>
</feature>
<evidence type="ECO:0000313" key="2">
    <source>
        <dbReference type="EMBL" id="CAL1587709.1"/>
    </source>
</evidence>
<keyword evidence="3" id="KW-1185">Reference proteome</keyword>
<gene>
    <name evidence="2" type="ORF">KC01_LOCUS17643</name>
</gene>
<organism evidence="2 3">
    <name type="scientific">Knipowitschia caucasica</name>
    <name type="common">Caucasian dwarf goby</name>
    <name type="synonym">Pomatoschistus caucasicus</name>
    <dbReference type="NCBI Taxonomy" id="637954"/>
    <lineage>
        <taxon>Eukaryota</taxon>
        <taxon>Metazoa</taxon>
        <taxon>Chordata</taxon>
        <taxon>Craniata</taxon>
        <taxon>Vertebrata</taxon>
        <taxon>Euteleostomi</taxon>
        <taxon>Actinopterygii</taxon>
        <taxon>Neopterygii</taxon>
        <taxon>Teleostei</taxon>
        <taxon>Neoteleostei</taxon>
        <taxon>Acanthomorphata</taxon>
        <taxon>Gobiaria</taxon>
        <taxon>Gobiiformes</taxon>
        <taxon>Gobioidei</taxon>
        <taxon>Gobiidae</taxon>
        <taxon>Gobiinae</taxon>
        <taxon>Knipowitschia</taxon>
    </lineage>
</organism>
<name>A0AAV2KJZ9_KNICA</name>
<evidence type="ECO:0000313" key="3">
    <source>
        <dbReference type="Proteomes" id="UP001497482"/>
    </source>
</evidence>
<reference evidence="2 3" key="1">
    <citation type="submission" date="2024-04" db="EMBL/GenBank/DDBJ databases">
        <authorList>
            <person name="Waldvogel A.-M."/>
            <person name="Schoenle A."/>
        </authorList>
    </citation>
    <scope>NUCLEOTIDE SEQUENCE [LARGE SCALE GENOMIC DNA]</scope>
</reference>
<sequence>MKRTPTSSSRPTSPRHLWSKEEGGRSPDPHLRQTRKRRHFLSGRGKGLDWTGTGIVEHRGCNGVCAFEEPWRKVPQLLLHPLAKAPSPPQHHQSPPPRPVCPAA</sequence>
<feature type="region of interest" description="Disordered" evidence="1">
    <location>
        <begin position="82"/>
        <end position="104"/>
    </location>
</feature>
<dbReference type="Proteomes" id="UP001497482">
    <property type="component" value="Chromosome 18"/>
</dbReference>
<feature type="compositionally biased region" description="Low complexity" evidence="1">
    <location>
        <begin position="1"/>
        <end position="15"/>
    </location>
</feature>
<feature type="compositionally biased region" description="Pro residues" evidence="1">
    <location>
        <begin position="86"/>
        <end position="104"/>
    </location>
</feature>
<dbReference type="AlphaFoldDB" id="A0AAV2KJZ9"/>
<accession>A0AAV2KJZ9</accession>
<protein>
    <submittedName>
        <fullName evidence="2">Uncharacterized protein</fullName>
    </submittedName>
</protein>
<evidence type="ECO:0000256" key="1">
    <source>
        <dbReference type="SAM" id="MobiDB-lite"/>
    </source>
</evidence>